<dbReference type="AlphaFoldDB" id="F0WJS4"/>
<dbReference type="EMBL" id="FR824170">
    <property type="protein sequence ID" value="CCA21525.1"/>
    <property type="molecule type" value="Genomic_DNA"/>
</dbReference>
<reference evidence="1" key="1">
    <citation type="journal article" date="2011" name="PLoS Biol.">
        <title>Gene gain and loss during evolution of obligate parasitism in the white rust pathogen of Arabidopsis thaliana.</title>
        <authorList>
            <person name="Kemen E."/>
            <person name="Gardiner A."/>
            <person name="Schultz-Larsen T."/>
            <person name="Kemen A.C."/>
            <person name="Balmuth A.L."/>
            <person name="Robert-Seilaniantz A."/>
            <person name="Bailey K."/>
            <person name="Holub E."/>
            <person name="Studholme D.J."/>
            <person name="Maclean D."/>
            <person name="Jones J.D."/>
        </authorList>
    </citation>
    <scope>NUCLEOTIDE SEQUENCE</scope>
</reference>
<accession>F0WJS4</accession>
<dbReference type="HOGENOM" id="CLU_2065838_0_0_1"/>
<sequence>MRTWRSLFTPCVIHFGTSPTTSASDLSGPFLGKTGLLILKDKNNKECHKCLIQSVGVQRISFVQYEQNVRIYLMTGPVSMLDSFLSRCNKVHACYLGLDTDQLFYFDSIGNSKDISDPA</sequence>
<proteinExistence type="predicted"/>
<name>F0WJS4_9STRA</name>
<organism evidence="1">
    <name type="scientific">Albugo laibachii Nc14</name>
    <dbReference type="NCBI Taxonomy" id="890382"/>
    <lineage>
        <taxon>Eukaryota</taxon>
        <taxon>Sar</taxon>
        <taxon>Stramenopiles</taxon>
        <taxon>Oomycota</taxon>
        <taxon>Peronosporomycetes</taxon>
        <taxon>Albuginales</taxon>
        <taxon>Albuginaceae</taxon>
        <taxon>Albugo</taxon>
    </lineage>
</organism>
<gene>
    <name evidence="1" type="primary">AlNc14C125G13416</name>
    <name evidence="1" type="ORF">ALNC14_076680</name>
</gene>
<evidence type="ECO:0000313" key="1">
    <source>
        <dbReference type="EMBL" id="CCA21525.1"/>
    </source>
</evidence>
<protein>
    <submittedName>
        <fullName evidence="1">CHXC33</fullName>
    </submittedName>
</protein>
<reference evidence="1" key="2">
    <citation type="submission" date="2011-02" db="EMBL/GenBank/DDBJ databases">
        <authorList>
            <person name="MacLean D."/>
        </authorList>
    </citation>
    <scope>NUCLEOTIDE SEQUENCE</scope>
</reference>